<dbReference type="EMBL" id="CM056813">
    <property type="protein sequence ID" value="KAJ8640173.1"/>
    <property type="molecule type" value="Genomic_DNA"/>
</dbReference>
<organism evidence="1 2">
    <name type="scientific">Persea americana</name>
    <name type="common">Avocado</name>
    <dbReference type="NCBI Taxonomy" id="3435"/>
    <lineage>
        <taxon>Eukaryota</taxon>
        <taxon>Viridiplantae</taxon>
        <taxon>Streptophyta</taxon>
        <taxon>Embryophyta</taxon>
        <taxon>Tracheophyta</taxon>
        <taxon>Spermatophyta</taxon>
        <taxon>Magnoliopsida</taxon>
        <taxon>Magnoliidae</taxon>
        <taxon>Laurales</taxon>
        <taxon>Lauraceae</taxon>
        <taxon>Persea</taxon>
    </lineage>
</organism>
<comment type="caution">
    <text evidence="1">The sequence shown here is derived from an EMBL/GenBank/DDBJ whole genome shotgun (WGS) entry which is preliminary data.</text>
</comment>
<sequence>MEVEHIGDATECGAGATEPSRQKQKSTNDTETSGVKEGLSELKAHLARIRAAVKYVKGSHKENNASRSVWRWRGWHVVKV</sequence>
<evidence type="ECO:0000313" key="1">
    <source>
        <dbReference type="EMBL" id="KAJ8640173.1"/>
    </source>
</evidence>
<dbReference type="Proteomes" id="UP001234297">
    <property type="component" value="Chromosome 5"/>
</dbReference>
<keyword evidence="2" id="KW-1185">Reference proteome</keyword>
<name>A0ACC2M434_PERAE</name>
<evidence type="ECO:0000313" key="2">
    <source>
        <dbReference type="Proteomes" id="UP001234297"/>
    </source>
</evidence>
<proteinExistence type="predicted"/>
<accession>A0ACC2M434</accession>
<reference evidence="1 2" key="1">
    <citation type="journal article" date="2022" name="Hortic Res">
        <title>A haplotype resolved chromosomal level avocado genome allows analysis of novel avocado genes.</title>
        <authorList>
            <person name="Nath O."/>
            <person name="Fletcher S.J."/>
            <person name="Hayward A."/>
            <person name="Shaw L.M."/>
            <person name="Masouleh A.K."/>
            <person name="Furtado A."/>
            <person name="Henry R.J."/>
            <person name="Mitter N."/>
        </authorList>
    </citation>
    <scope>NUCLEOTIDE SEQUENCE [LARGE SCALE GENOMIC DNA]</scope>
    <source>
        <strain evidence="2">cv. Hass</strain>
    </source>
</reference>
<protein>
    <submittedName>
        <fullName evidence="1">Uncharacterized protein</fullName>
    </submittedName>
</protein>
<gene>
    <name evidence="1" type="ORF">MRB53_016867</name>
</gene>